<sequence>MALSQSGIIFLLHSPVLLHLVSLFNAYFSSQFKWQSSNRFSVERRLKKIGIDTLGTAFTPSATAVSQLSPQRVDLPDSTPSVPAGNLSFWEKQT</sequence>
<organism evidence="3 4">
    <name type="scientific">Puccinia graminis f. sp. tritici</name>
    <dbReference type="NCBI Taxonomy" id="56615"/>
    <lineage>
        <taxon>Eukaryota</taxon>
        <taxon>Fungi</taxon>
        <taxon>Dikarya</taxon>
        <taxon>Basidiomycota</taxon>
        <taxon>Pucciniomycotina</taxon>
        <taxon>Pucciniomycetes</taxon>
        <taxon>Pucciniales</taxon>
        <taxon>Pucciniaceae</taxon>
        <taxon>Puccinia</taxon>
    </lineage>
</organism>
<keyword evidence="2" id="KW-0812">Transmembrane</keyword>
<evidence type="ECO:0000256" key="2">
    <source>
        <dbReference type="SAM" id="Phobius"/>
    </source>
</evidence>
<proteinExistence type="predicted"/>
<feature type="region of interest" description="Disordered" evidence="1">
    <location>
        <begin position="69"/>
        <end position="94"/>
    </location>
</feature>
<name>A0A5B0RDP8_PUCGR</name>
<keyword evidence="2" id="KW-0472">Membrane</keyword>
<dbReference type="AlphaFoldDB" id="A0A5B0RDP8"/>
<evidence type="ECO:0000313" key="3">
    <source>
        <dbReference type="EMBL" id="KAA1123173.1"/>
    </source>
</evidence>
<gene>
    <name evidence="3" type="ORF">PGTUg99_018954</name>
</gene>
<comment type="caution">
    <text evidence="3">The sequence shown here is derived from an EMBL/GenBank/DDBJ whole genome shotgun (WGS) entry which is preliminary data.</text>
</comment>
<accession>A0A5B0RDP8</accession>
<dbReference type="Proteomes" id="UP000325313">
    <property type="component" value="Unassembled WGS sequence"/>
</dbReference>
<feature type="transmembrane region" description="Helical" evidence="2">
    <location>
        <begin position="6"/>
        <end position="28"/>
    </location>
</feature>
<evidence type="ECO:0000256" key="1">
    <source>
        <dbReference type="SAM" id="MobiDB-lite"/>
    </source>
</evidence>
<dbReference type="EMBL" id="VDEP01000211">
    <property type="protein sequence ID" value="KAA1123173.1"/>
    <property type="molecule type" value="Genomic_DNA"/>
</dbReference>
<protein>
    <submittedName>
        <fullName evidence="3">Uncharacterized protein</fullName>
    </submittedName>
</protein>
<reference evidence="3 4" key="1">
    <citation type="submission" date="2019-05" db="EMBL/GenBank/DDBJ databases">
        <title>Emergence of the Ug99 lineage of the wheat stem rust pathogen through somatic hybridization.</title>
        <authorList>
            <person name="Li F."/>
            <person name="Upadhyaya N.M."/>
            <person name="Sperschneider J."/>
            <person name="Matny O."/>
            <person name="Nguyen-Phuc H."/>
            <person name="Mago R."/>
            <person name="Raley C."/>
            <person name="Miller M.E."/>
            <person name="Silverstein K.A.T."/>
            <person name="Henningsen E."/>
            <person name="Hirsch C.D."/>
            <person name="Visser B."/>
            <person name="Pretorius Z.A."/>
            <person name="Steffenson B.J."/>
            <person name="Schwessinger B."/>
            <person name="Dodds P.N."/>
            <person name="Figueroa M."/>
        </authorList>
    </citation>
    <scope>NUCLEOTIDE SEQUENCE [LARGE SCALE GENOMIC DNA]</scope>
    <source>
        <strain evidence="3 4">Ug99</strain>
    </source>
</reference>
<evidence type="ECO:0000313" key="4">
    <source>
        <dbReference type="Proteomes" id="UP000325313"/>
    </source>
</evidence>
<keyword evidence="2" id="KW-1133">Transmembrane helix</keyword>